<dbReference type="AlphaFoldDB" id="A0ABD6C6F6"/>
<evidence type="ECO:0000313" key="1">
    <source>
        <dbReference type="EMBL" id="MFD1585363.1"/>
    </source>
</evidence>
<dbReference type="EMBL" id="JBHUDJ010000001">
    <property type="protein sequence ID" value="MFD1585363.1"/>
    <property type="molecule type" value="Genomic_DNA"/>
</dbReference>
<dbReference type="PROSITE" id="PS51318">
    <property type="entry name" value="TAT"/>
    <property type="match status" value="1"/>
</dbReference>
<dbReference type="Proteomes" id="UP001597119">
    <property type="component" value="Unassembled WGS sequence"/>
</dbReference>
<dbReference type="InterPro" id="IPR006311">
    <property type="entry name" value="TAT_signal"/>
</dbReference>
<sequence>MTDEITRRGTLRIGAATAGFGVTGSLSGCSSIPFLGGGSSAYDSWLPEPGVIVEGTDHYSFSYSDVTAIRNNEDNFDEDVFEAFERFEDRFPLDQMNVDFDEVNSQISVNGSNGVITGKFKKDDVGSELEDADFEEDGDHEGYTIYTKQGFQGVAVKKNEVVYARMSFFSGGGEPKDVLEALIDTKKGNEERYAKAEEDFKTLIGKLGSGTFVYGGTQEESDETNAEAGQFEGAVASGFKLTVNGETSKAKRVVVFNSKDDVDMNDVEDWTDGDSFDDYDNVNSSKNGRAVVVTAKIDTDDYTLS</sequence>
<reference evidence="1 2" key="1">
    <citation type="journal article" date="2019" name="Int. J. Syst. Evol. Microbiol.">
        <title>The Global Catalogue of Microorganisms (GCM) 10K type strain sequencing project: providing services to taxonomists for standard genome sequencing and annotation.</title>
        <authorList>
            <consortium name="The Broad Institute Genomics Platform"/>
            <consortium name="The Broad Institute Genome Sequencing Center for Infectious Disease"/>
            <person name="Wu L."/>
            <person name="Ma J."/>
        </authorList>
    </citation>
    <scope>NUCLEOTIDE SEQUENCE [LARGE SCALE GENOMIC DNA]</scope>
    <source>
        <strain evidence="1 2">CGMCC 1.12125</strain>
    </source>
</reference>
<proteinExistence type="predicted"/>
<dbReference type="RefSeq" id="WP_247377602.1">
    <property type="nucleotide sequence ID" value="NZ_JALLGV010000004.1"/>
</dbReference>
<accession>A0ABD6C6F6</accession>
<dbReference type="PROSITE" id="PS51257">
    <property type="entry name" value="PROKAR_LIPOPROTEIN"/>
    <property type="match status" value="1"/>
</dbReference>
<gene>
    <name evidence="1" type="ORF">ACFR9U_00080</name>
</gene>
<organism evidence="1 2">
    <name type="scientific">Halorientalis brevis</name>
    <dbReference type="NCBI Taxonomy" id="1126241"/>
    <lineage>
        <taxon>Archaea</taxon>
        <taxon>Methanobacteriati</taxon>
        <taxon>Methanobacteriota</taxon>
        <taxon>Stenosarchaea group</taxon>
        <taxon>Halobacteria</taxon>
        <taxon>Halobacteriales</taxon>
        <taxon>Haloarculaceae</taxon>
        <taxon>Halorientalis</taxon>
    </lineage>
</organism>
<evidence type="ECO:0000313" key="2">
    <source>
        <dbReference type="Proteomes" id="UP001597119"/>
    </source>
</evidence>
<comment type="caution">
    <text evidence="1">The sequence shown here is derived from an EMBL/GenBank/DDBJ whole genome shotgun (WGS) entry which is preliminary data.</text>
</comment>
<protein>
    <submittedName>
        <fullName evidence="1">Uncharacterized protein</fullName>
    </submittedName>
</protein>
<keyword evidence="2" id="KW-1185">Reference proteome</keyword>
<name>A0ABD6C6F6_9EURY</name>